<keyword evidence="1" id="KW-0812">Transmembrane</keyword>
<evidence type="ECO:0000313" key="4">
    <source>
        <dbReference type="Proteomes" id="UP000784128"/>
    </source>
</evidence>
<keyword evidence="1" id="KW-0472">Membrane</keyword>
<sequence>MSLLSTLALAMGSSWVSGINLYASVATLGLLGRFANLTLPGELAVLTNWWVIGVALFLYLIEFIADKVPLVDTSWDLIHTFIRIPAGAVLAMAAFGDFNQGVQAVAFLLGGGLALSSHGTKASTRAVINTSPEPATNMIASLMEDVVAVGSILLAAFNPLLLVVVVVIGLIISLIVLPKTVRYFRGVIGKIRGGRGTTVQ</sequence>
<comment type="caution">
    <text evidence="3">The sequence shown here is derived from an EMBL/GenBank/DDBJ whole genome shotgun (WGS) entry which is preliminary data.</text>
</comment>
<feature type="domain" description="DUF4126" evidence="2">
    <location>
        <begin position="7"/>
        <end position="177"/>
    </location>
</feature>
<dbReference type="RefSeq" id="WP_214300393.1">
    <property type="nucleotide sequence ID" value="NZ_JAHDYS010000014.1"/>
</dbReference>
<dbReference type="Proteomes" id="UP000784128">
    <property type="component" value="Unassembled WGS sequence"/>
</dbReference>
<dbReference type="InterPro" id="IPR025196">
    <property type="entry name" value="DUF4126"/>
</dbReference>
<evidence type="ECO:0000256" key="1">
    <source>
        <dbReference type="SAM" id="Phobius"/>
    </source>
</evidence>
<keyword evidence="4" id="KW-1185">Reference proteome</keyword>
<feature type="transmembrane region" description="Helical" evidence="1">
    <location>
        <begin position="42"/>
        <end position="65"/>
    </location>
</feature>
<evidence type="ECO:0000259" key="2">
    <source>
        <dbReference type="Pfam" id="PF13548"/>
    </source>
</evidence>
<dbReference type="Pfam" id="PF13548">
    <property type="entry name" value="DUF4126"/>
    <property type="match status" value="1"/>
</dbReference>
<accession>A0ABS5UB79</accession>
<reference evidence="3 4" key="1">
    <citation type="submission" date="2021-05" db="EMBL/GenBank/DDBJ databases">
        <title>The draft genome of Geobacter chapellei DSM 13688.</title>
        <authorList>
            <person name="Xu Z."/>
            <person name="Masuda Y."/>
            <person name="Itoh H."/>
            <person name="Senoo K."/>
        </authorList>
    </citation>
    <scope>NUCLEOTIDE SEQUENCE [LARGE SCALE GENOMIC DNA]</scope>
    <source>
        <strain evidence="3 4">DSM 13688</strain>
    </source>
</reference>
<keyword evidence="1" id="KW-1133">Transmembrane helix</keyword>
<dbReference type="EMBL" id="JAHDYS010000014">
    <property type="protein sequence ID" value="MBT1072906.1"/>
    <property type="molecule type" value="Genomic_DNA"/>
</dbReference>
<protein>
    <submittedName>
        <fullName evidence="3">DUF4126 family protein</fullName>
    </submittedName>
</protein>
<evidence type="ECO:0000313" key="3">
    <source>
        <dbReference type="EMBL" id="MBT1072906.1"/>
    </source>
</evidence>
<name>A0ABS5UB79_9BACT</name>
<feature type="transmembrane region" description="Helical" evidence="1">
    <location>
        <begin position="152"/>
        <end position="177"/>
    </location>
</feature>
<proteinExistence type="predicted"/>
<gene>
    <name evidence="3" type="ORF">KJB30_14005</name>
</gene>
<organism evidence="3 4">
    <name type="scientific">Pelotalea chapellei</name>
    <dbReference type="NCBI Taxonomy" id="44671"/>
    <lineage>
        <taxon>Bacteria</taxon>
        <taxon>Pseudomonadati</taxon>
        <taxon>Thermodesulfobacteriota</taxon>
        <taxon>Desulfuromonadia</taxon>
        <taxon>Geobacterales</taxon>
        <taxon>Geobacteraceae</taxon>
        <taxon>Pelotalea</taxon>
    </lineage>
</organism>